<evidence type="ECO:0000313" key="1">
    <source>
        <dbReference type="EMBL" id="ERK00805.1"/>
    </source>
</evidence>
<organism evidence="1 2">
    <name type="scientific">Hoylesella pleuritidis F0068</name>
    <dbReference type="NCBI Taxonomy" id="1081904"/>
    <lineage>
        <taxon>Bacteria</taxon>
        <taxon>Pseudomonadati</taxon>
        <taxon>Bacteroidota</taxon>
        <taxon>Bacteroidia</taxon>
        <taxon>Bacteroidales</taxon>
        <taxon>Prevotellaceae</taxon>
        <taxon>Hoylesella</taxon>
    </lineage>
</organism>
<gene>
    <name evidence="1" type="ORF">HMPREF1218_2264</name>
</gene>
<protein>
    <submittedName>
        <fullName evidence="1">Uncharacterized protein</fullName>
    </submittedName>
</protein>
<keyword evidence="2" id="KW-1185">Reference proteome</keyword>
<dbReference type="AlphaFoldDB" id="U2MGM0"/>
<reference evidence="1 2" key="1">
    <citation type="submission" date="2013-08" db="EMBL/GenBank/DDBJ databases">
        <authorList>
            <person name="Durkin A.S."/>
            <person name="Haft D.R."/>
            <person name="McCorrison J."/>
            <person name="Torralba M."/>
            <person name="Gillis M."/>
            <person name="Haft D.H."/>
            <person name="Methe B."/>
            <person name="Sutton G."/>
            <person name="Nelson K.E."/>
        </authorList>
    </citation>
    <scope>NUCLEOTIDE SEQUENCE [LARGE SCALE GENOMIC DNA]</scope>
    <source>
        <strain evidence="1 2">F0068</strain>
    </source>
</reference>
<name>U2MGM0_9BACT</name>
<proteinExistence type="predicted"/>
<dbReference type="Proteomes" id="UP000016600">
    <property type="component" value="Unassembled WGS sequence"/>
</dbReference>
<dbReference type="EMBL" id="AWET01000035">
    <property type="protein sequence ID" value="ERK00805.1"/>
    <property type="molecule type" value="Genomic_DNA"/>
</dbReference>
<sequence>MIIKDIRRKPQKIRQLQRGSNMRIIATERFSNRYPKAG</sequence>
<evidence type="ECO:0000313" key="2">
    <source>
        <dbReference type="Proteomes" id="UP000016600"/>
    </source>
</evidence>
<dbReference type="PATRIC" id="fig|1081904.3.peg.1470"/>
<accession>U2MGM0</accession>
<comment type="caution">
    <text evidence="1">The sequence shown here is derived from an EMBL/GenBank/DDBJ whole genome shotgun (WGS) entry which is preliminary data.</text>
</comment>